<gene>
    <name evidence="1" type="ORF">MNBD_GAMMA11-1886</name>
</gene>
<proteinExistence type="predicted"/>
<protein>
    <submittedName>
        <fullName evidence="1">Uncharacterized protein</fullName>
    </submittedName>
</protein>
<organism evidence="1">
    <name type="scientific">hydrothermal vent metagenome</name>
    <dbReference type="NCBI Taxonomy" id="652676"/>
    <lineage>
        <taxon>unclassified sequences</taxon>
        <taxon>metagenomes</taxon>
        <taxon>ecological metagenomes</taxon>
    </lineage>
</organism>
<reference evidence="1" key="1">
    <citation type="submission" date="2018-06" db="EMBL/GenBank/DDBJ databases">
        <authorList>
            <person name="Zhirakovskaya E."/>
        </authorList>
    </citation>
    <scope>NUCLEOTIDE SEQUENCE</scope>
</reference>
<dbReference type="EMBL" id="UOFG01000054">
    <property type="protein sequence ID" value="VAW58934.1"/>
    <property type="molecule type" value="Genomic_DNA"/>
</dbReference>
<sequence length="41" mass="4552">MTLEIRDVSALPEGDGAGVKWLFCTAGIMNFNPFVLIRNVR</sequence>
<name>A0A3B0XRW6_9ZZZZ</name>
<evidence type="ECO:0000313" key="1">
    <source>
        <dbReference type="EMBL" id="VAW58934.1"/>
    </source>
</evidence>
<accession>A0A3B0XRW6</accession>
<dbReference type="AlphaFoldDB" id="A0A3B0XRW6"/>